<dbReference type="GeneID" id="25911127"/>
<evidence type="ECO:0000256" key="1">
    <source>
        <dbReference type="ARBA" id="ARBA00022598"/>
    </source>
</evidence>
<organism evidence="6 7">
    <name type="scientific">Sphaeroforma arctica JP610</name>
    <dbReference type="NCBI Taxonomy" id="667725"/>
    <lineage>
        <taxon>Eukaryota</taxon>
        <taxon>Ichthyosporea</taxon>
        <taxon>Ichthyophonida</taxon>
        <taxon>Sphaeroforma</taxon>
    </lineage>
</organism>
<feature type="domain" description="ATP-grasp" evidence="5">
    <location>
        <begin position="40"/>
        <end position="253"/>
    </location>
</feature>
<evidence type="ECO:0000256" key="2">
    <source>
        <dbReference type="ARBA" id="ARBA00022741"/>
    </source>
</evidence>
<dbReference type="Gene3D" id="3.30.470.20">
    <property type="entry name" value="ATP-grasp fold, B domain"/>
    <property type="match status" value="1"/>
</dbReference>
<dbReference type="Pfam" id="PF13535">
    <property type="entry name" value="ATP-grasp_4"/>
    <property type="match status" value="1"/>
</dbReference>
<dbReference type="EMBL" id="KQ242923">
    <property type="protein sequence ID" value="KNC76902.1"/>
    <property type="molecule type" value="Genomic_DNA"/>
</dbReference>
<dbReference type="OrthoDB" id="434648at2759"/>
<keyword evidence="2 4" id="KW-0547">Nucleotide-binding</keyword>
<evidence type="ECO:0000313" key="7">
    <source>
        <dbReference type="Proteomes" id="UP000054560"/>
    </source>
</evidence>
<evidence type="ECO:0000259" key="5">
    <source>
        <dbReference type="PROSITE" id="PS50975"/>
    </source>
</evidence>
<protein>
    <recommendedName>
        <fullName evidence="5">ATP-grasp domain-containing protein</fullName>
    </recommendedName>
</protein>
<keyword evidence="3 4" id="KW-0067">ATP-binding</keyword>
<dbReference type="InterPro" id="IPR005479">
    <property type="entry name" value="CPAse_ATP-bd"/>
</dbReference>
<gene>
    <name evidence="6" type="ORF">SARC_10623</name>
</gene>
<dbReference type="Proteomes" id="UP000054560">
    <property type="component" value="Unassembled WGS sequence"/>
</dbReference>
<dbReference type="STRING" id="667725.A0A0L0FJD7"/>
<accession>A0A0L0FJD7</accession>
<dbReference type="PANTHER" id="PTHR43585:SF2">
    <property type="entry name" value="ATP-GRASP ENZYME FSQD"/>
    <property type="match status" value="1"/>
</dbReference>
<keyword evidence="7" id="KW-1185">Reference proteome</keyword>
<dbReference type="RefSeq" id="XP_014150804.1">
    <property type="nucleotide sequence ID" value="XM_014295329.1"/>
</dbReference>
<dbReference type="GO" id="GO:0016874">
    <property type="term" value="F:ligase activity"/>
    <property type="evidence" value="ECO:0007669"/>
    <property type="project" value="UniProtKB-KW"/>
</dbReference>
<reference evidence="6 7" key="1">
    <citation type="submission" date="2011-02" db="EMBL/GenBank/DDBJ databases">
        <title>The Genome Sequence of Sphaeroforma arctica JP610.</title>
        <authorList>
            <consortium name="The Broad Institute Genome Sequencing Platform"/>
            <person name="Russ C."/>
            <person name="Cuomo C."/>
            <person name="Young S.K."/>
            <person name="Zeng Q."/>
            <person name="Gargeya S."/>
            <person name="Alvarado L."/>
            <person name="Berlin A."/>
            <person name="Chapman S.B."/>
            <person name="Chen Z."/>
            <person name="Freedman E."/>
            <person name="Gellesch M."/>
            <person name="Goldberg J."/>
            <person name="Griggs A."/>
            <person name="Gujja S."/>
            <person name="Heilman E."/>
            <person name="Heiman D."/>
            <person name="Howarth C."/>
            <person name="Mehta T."/>
            <person name="Neiman D."/>
            <person name="Pearson M."/>
            <person name="Roberts A."/>
            <person name="Saif S."/>
            <person name="Shea T."/>
            <person name="Shenoy N."/>
            <person name="Sisk P."/>
            <person name="Stolte C."/>
            <person name="Sykes S."/>
            <person name="White J."/>
            <person name="Yandava C."/>
            <person name="Burger G."/>
            <person name="Gray M.W."/>
            <person name="Holland P.W.H."/>
            <person name="King N."/>
            <person name="Lang F.B.F."/>
            <person name="Roger A.J."/>
            <person name="Ruiz-Trillo I."/>
            <person name="Haas B."/>
            <person name="Nusbaum C."/>
            <person name="Birren B."/>
        </authorList>
    </citation>
    <scope>NUCLEOTIDE SEQUENCE [LARGE SCALE GENOMIC DNA]</scope>
    <source>
        <strain evidence="6 7">JP610</strain>
    </source>
</reference>
<dbReference type="GO" id="GO:0046872">
    <property type="term" value="F:metal ion binding"/>
    <property type="evidence" value="ECO:0007669"/>
    <property type="project" value="InterPro"/>
</dbReference>
<keyword evidence="1" id="KW-0436">Ligase</keyword>
<proteinExistence type="predicted"/>
<evidence type="ECO:0000256" key="4">
    <source>
        <dbReference type="PROSITE-ProRule" id="PRU00409"/>
    </source>
</evidence>
<dbReference type="SUPFAM" id="SSF56059">
    <property type="entry name" value="Glutathione synthetase ATP-binding domain-like"/>
    <property type="match status" value="1"/>
</dbReference>
<dbReference type="PROSITE" id="PS00867">
    <property type="entry name" value="CPSASE_2"/>
    <property type="match status" value="1"/>
</dbReference>
<dbReference type="AlphaFoldDB" id="A0A0L0FJD7"/>
<name>A0A0L0FJD7_9EUKA</name>
<evidence type="ECO:0000256" key="3">
    <source>
        <dbReference type="ARBA" id="ARBA00022840"/>
    </source>
</evidence>
<dbReference type="InterPro" id="IPR052032">
    <property type="entry name" value="ATP-dep_AA_Ligase"/>
</dbReference>
<dbReference type="InterPro" id="IPR011761">
    <property type="entry name" value="ATP-grasp"/>
</dbReference>
<dbReference type="PROSITE" id="PS50975">
    <property type="entry name" value="ATP_GRASP"/>
    <property type="match status" value="1"/>
</dbReference>
<evidence type="ECO:0000313" key="6">
    <source>
        <dbReference type="EMBL" id="KNC76902.1"/>
    </source>
</evidence>
<dbReference type="eggNOG" id="ENOG502RN4Y">
    <property type="taxonomic scope" value="Eukaryota"/>
</dbReference>
<dbReference type="GO" id="GO:0005524">
    <property type="term" value="F:ATP binding"/>
    <property type="evidence" value="ECO:0007669"/>
    <property type="project" value="UniProtKB-UniRule"/>
</dbReference>
<sequence length="392" mass="43799">MPFLPRRNPQYRNLQVCELLNIPNNPASAYGIARNKHSSRVALAEAGLRTPKSATMSSLDDVDEAMKKVPFPLVVKPTAGAGSMGVFRANTEDDLKMYVGRVFEEIAKSQILAQNPGVSNEAPCMIEEFLQPKKFGNLPVGEFDVDVLMWNGESVYARVCDNWLPSPPYFLENGSNFPSVVPEDVQKELEKYSVDCCKAMGFNRGAFHVECIYTEEGAQLIEVNPRVGGGPDEHFHLSVTGVHMTQNFLLSMMDIPINPPRADKDRKCIVHYDVCCPKTGRLDNLNFFREALENKYLVSHEFYVKEGIDVIGFDTTIPQWLGALFMEGAPEEAAEVVLAMEKEGNRLLDLVEVTPKDMTIKRRGSRKASVFIDGDLPSFEPKAQRKQSVSDE</sequence>
<dbReference type="PANTHER" id="PTHR43585">
    <property type="entry name" value="FUMIPYRROLE BIOSYNTHESIS PROTEIN C"/>
    <property type="match status" value="1"/>
</dbReference>